<dbReference type="AlphaFoldDB" id="A0A2I0X0R0"/>
<protein>
    <submittedName>
        <fullName evidence="2">Uncharacterized protein</fullName>
    </submittedName>
</protein>
<evidence type="ECO:0000313" key="3">
    <source>
        <dbReference type="Proteomes" id="UP000233837"/>
    </source>
</evidence>
<dbReference type="Proteomes" id="UP000233837">
    <property type="component" value="Unassembled WGS sequence"/>
</dbReference>
<organism evidence="2 3">
    <name type="scientific">Dendrobium catenatum</name>
    <dbReference type="NCBI Taxonomy" id="906689"/>
    <lineage>
        <taxon>Eukaryota</taxon>
        <taxon>Viridiplantae</taxon>
        <taxon>Streptophyta</taxon>
        <taxon>Embryophyta</taxon>
        <taxon>Tracheophyta</taxon>
        <taxon>Spermatophyta</taxon>
        <taxon>Magnoliopsida</taxon>
        <taxon>Liliopsida</taxon>
        <taxon>Asparagales</taxon>
        <taxon>Orchidaceae</taxon>
        <taxon>Epidendroideae</taxon>
        <taxon>Malaxideae</taxon>
        <taxon>Dendrobiinae</taxon>
        <taxon>Dendrobium</taxon>
    </lineage>
</organism>
<keyword evidence="3" id="KW-1185">Reference proteome</keyword>
<sequence>MVSGARRGIDLDRPWRRIPPPTQELSDFEPDLQWQREVNLSDSEEDDEDNNYNVGYYRRGRCLAPLRSEAEFKVKLNLEWSLSHAVNFALRVEMQQIRPSRFPYPISLFQDPSCDHTKRGSTSIKPPLNVMSPPQATPLPTPLGLAPENKTQAKFRTPTSNNPYVKLFIMKCFRYFQLSQKFNECPQQQQLQLLENEDGILHEILVVIADPWAAPLILHFRWKIFARYCSVLARYCSVFARYLLGIGSYNILIESKNGIPLVVEITFSISRASSAPLVAVRLFSIDDFPFPPDWKLRSLIGGNKQSSLVVKVVSSLSRGSSTLYNWSTSFIRHSLPPDRKLQHFNDISPARNVEQYRANTEQYRAIPSKYRVVPSNTEQIPRIFVSGWVVGPRGKE</sequence>
<feature type="region of interest" description="Disordered" evidence="1">
    <location>
        <begin position="114"/>
        <end position="133"/>
    </location>
</feature>
<gene>
    <name evidence="2" type="ORF">MA16_Dca007609</name>
</gene>
<accession>A0A2I0X0R0</accession>
<name>A0A2I0X0R0_9ASPA</name>
<proteinExistence type="predicted"/>
<reference evidence="2 3" key="1">
    <citation type="journal article" date="2016" name="Sci. Rep.">
        <title>The Dendrobium catenatum Lindl. genome sequence provides insights into polysaccharide synthase, floral development and adaptive evolution.</title>
        <authorList>
            <person name="Zhang G.Q."/>
            <person name="Xu Q."/>
            <person name="Bian C."/>
            <person name="Tsai W.C."/>
            <person name="Yeh C.M."/>
            <person name="Liu K.W."/>
            <person name="Yoshida K."/>
            <person name="Zhang L.S."/>
            <person name="Chang S.B."/>
            <person name="Chen F."/>
            <person name="Shi Y."/>
            <person name="Su Y.Y."/>
            <person name="Zhang Y.Q."/>
            <person name="Chen L.J."/>
            <person name="Yin Y."/>
            <person name="Lin M."/>
            <person name="Huang H."/>
            <person name="Deng H."/>
            <person name="Wang Z.W."/>
            <person name="Zhu S.L."/>
            <person name="Zhao X."/>
            <person name="Deng C."/>
            <person name="Niu S.C."/>
            <person name="Huang J."/>
            <person name="Wang M."/>
            <person name="Liu G.H."/>
            <person name="Yang H.J."/>
            <person name="Xiao X.J."/>
            <person name="Hsiao Y.Y."/>
            <person name="Wu W.L."/>
            <person name="Chen Y.Y."/>
            <person name="Mitsuda N."/>
            <person name="Ohme-Takagi M."/>
            <person name="Luo Y.B."/>
            <person name="Van de Peer Y."/>
            <person name="Liu Z.J."/>
        </authorList>
    </citation>
    <scope>NUCLEOTIDE SEQUENCE [LARGE SCALE GENOMIC DNA]</scope>
    <source>
        <tissue evidence="2">The whole plant</tissue>
    </source>
</reference>
<reference evidence="2 3" key="2">
    <citation type="journal article" date="2017" name="Nature">
        <title>The Apostasia genome and the evolution of orchids.</title>
        <authorList>
            <person name="Zhang G.Q."/>
            <person name="Liu K.W."/>
            <person name="Li Z."/>
            <person name="Lohaus R."/>
            <person name="Hsiao Y.Y."/>
            <person name="Niu S.C."/>
            <person name="Wang J.Y."/>
            <person name="Lin Y.C."/>
            <person name="Xu Q."/>
            <person name="Chen L.J."/>
            <person name="Yoshida K."/>
            <person name="Fujiwara S."/>
            <person name="Wang Z.W."/>
            <person name="Zhang Y.Q."/>
            <person name="Mitsuda N."/>
            <person name="Wang M."/>
            <person name="Liu G.H."/>
            <person name="Pecoraro L."/>
            <person name="Huang H.X."/>
            <person name="Xiao X.J."/>
            <person name="Lin M."/>
            <person name="Wu X.Y."/>
            <person name="Wu W.L."/>
            <person name="Chen Y.Y."/>
            <person name="Chang S.B."/>
            <person name="Sakamoto S."/>
            <person name="Ohme-Takagi M."/>
            <person name="Yagi M."/>
            <person name="Zeng S.J."/>
            <person name="Shen C.Y."/>
            <person name="Yeh C.M."/>
            <person name="Luo Y.B."/>
            <person name="Tsai W.C."/>
            <person name="Van de Peer Y."/>
            <person name="Liu Z.J."/>
        </authorList>
    </citation>
    <scope>NUCLEOTIDE SEQUENCE [LARGE SCALE GENOMIC DNA]</scope>
    <source>
        <tissue evidence="2">The whole plant</tissue>
    </source>
</reference>
<evidence type="ECO:0000313" key="2">
    <source>
        <dbReference type="EMBL" id="PKU81502.1"/>
    </source>
</evidence>
<evidence type="ECO:0000256" key="1">
    <source>
        <dbReference type="SAM" id="MobiDB-lite"/>
    </source>
</evidence>
<dbReference type="EMBL" id="KZ502235">
    <property type="protein sequence ID" value="PKU81502.1"/>
    <property type="molecule type" value="Genomic_DNA"/>
</dbReference>